<proteinExistence type="predicted"/>
<sequence>MRADGLGSDAISRRLRSAGADPALAAAALTQSELRAAALRKFGPLSAGLLFTRAGLEQATRAPVAALHAARFVAAGCRSVADLGCGIGAESLALLAAGIEPRPVEIDPLTAGFARHNLAVLAAARGVAAPEVRVGDAEQIGPGDADGVFLDPARRTAGHSDTRRIASSEDYSPSLRTAFGLAERLPAGIKLGPGFDRELIPERAEAQWVSVDGQLVETGLWFGAAARPGIRRAALVLRGEAPAAELSAAADAADAPATALGEYLYEPDGAVIRARLIGLLAERLGAGMLSEGIAYLSGARLVETPFASAFRIMEELPARERELRRALQQRGIGSLEIKKRGSDVDPAELRRRLKLRGEGRASLILTRVAGRHVALLAERC</sequence>
<reference evidence="2 3" key="1">
    <citation type="journal article" date="2017" name="New Microbes New Infect">
        <title>Genome sequence of 'Leucobacter massiliensis' sp. nov. isolated from human pharynx after travel to the 2014 Hajj.</title>
        <authorList>
            <person name="Leangapichart T."/>
            <person name="Gautret P."/>
            <person name="Nguyen T.T."/>
            <person name="Armstrong N."/>
            <person name="Rolain J.M."/>
        </authorList>
    </citation>
    <scope>NUCLEOTIDE SEQUENCE [LARGE SCALE GENOMIC DNA]</scope>
    <source>
        <strain evidence="2 3">122RC15</strain>
    </source>
</reference>
<name>A0A2S9QPN2_9MICO</name>
<protein>
    <submittedName>
        <fullName evidence="2">SAM-dependent methyltransferase</fullName>
    </submittedName>
</protein>
<dbReference type="Proteomes" id="UP000238650">
    <property type="component" value="Unassembled WGS sequence"/>
</dbReference>
<organism evidence="2 3">
    <name type="scientific">Leucobacter massiliensis</name>
    <dbReference type="NCBI Taxonomy" id="1686285"/>
    <lineage>
        <taxon>Bacteria</taxon>
        <taxon>Bacillati</taxon>
        <taxon>Actinomycetota</taxon>
        <taxon>Actinomycetes</taxon>
        <taxon>Micrococcales</taxon>
        <taxon>Microbacteriaceae</taxon>
        <taxon>Leucobacter</taxon>
    </lineage>
</organism>
<dbReference type="Gene3D" id="3.40.50.150">
    <property type="entry name" value="Vaccinia Virus protein VP39"/>
    <property type="match status" value="1"/>
</dbReference>
<dbReference type="SUPFAM" id="SSF53335">
    <property type="entry name" value="S-adenosyl-L-methionine-dependent methyltransferases"/>
    <property type="match status" value="1"/>
</dbReference>
<feature type="domain" description="THUMP-like" evidence="1">
    <location>
        <begin position="308"/>
        <end position="379"/>
    </location>
</feature>
<dbReference type="InterPro" id="IPR041497">
    <property type="entry name" value="Thump-like"/>
</dbReference>
<dbReference type="OrthoDB" id="9810570at2"/>
<dbReference type="InterPro" id="IPR029063">
    <property type="entry name" value="SAM-dependent_MTases_sf"/>
</dbReference>
<keyword evidence="2" id="KW-0489">Methyltransferase</keyword>
<evidence type="ECO:0000313" key="3">
    <source>
        <dbReference type="Proteomes" id="UP000238650"/>
    </source>
</evidence>
<evidence type="ECO:0000313" key="2">
    <source>
        <dbReference type="EMBL" id="PRI11547.1"/>
    </source>
</evidence>
<dbReference type="AlphaFoldDB" id="A0A2S9QPN2"/>
<dbReference type="EMBL" id="MWZD01000016">
    <property type="protein sequence ID" value="PRI11547.1"/>
    <property type="molecule type" value="Genomic_DNA"/>
</dbReference>
<dbReference type="Pfam" id="PF18096">
    <property type="entry name" value="Thump_like"/>
    <property type="match status" value="1"/>
</dbReference>
<dbReference type="GO" id="GO:0008168">
    <property type="term" value="F:methyltransferase activity"/>
    <property type="evidence" value="ECO:0007669"/>
    <property type="project" value="UniProtKB-KW"/>
</dbReference>
<keyword evidence="2" id="KW-0808">Transferase</keyword>
<evidence type="ECO:0000259" key="1">
    <source>
        <dbReference type="Pfam" id="PF18096"/>
    </source>
</evidence>
<comment type="caution">
    <text evidence="2">The sequence shown here is derived from an EMBL/GenBank/DDBJ whole genome shotgun (WGS) entry which is preliminary data.</text>
</comment>
<gene>
    <name evidence="2" type="ORF">B4915_06555</name>
</gene>
<accession>A0A2S9QPN2</accession>
<keyword evidence="3" id="KW-1185">Reference proteome</keyword>
<dbReference type="GO" id="GO:0032259">
    <property type="term" value="P:methylation"/>
    <property type="evidence" value="ECO:0007669"/>
    <property type="project" value="UniProtKB-KW"/>
</dbReference>